<comment type="similarity">
    <text evidence="1">Belongs to the HscB family.</text>
</comment>
<dbReference type="InterPro" id="IPR004640">
    <property type="entry name" value="HscB"/>
</dbReference>
<evidence type="ECO:0000259" key="3">
    <source>
        <dbReference type="PROSITE" id="PS50076"/>
    </source>
</evidence>
<dbReference type="PROSITE" id="PS50076">
    <property type="entry name" value="DNAJ_2"/>
    <property type="match status" value="1"/>
</dbReference>
<name>A0A3B1AX99_9ZZZZ</name>
<dbReference type="HAMAP" id="MF_00682">
    <property type="entry name" value="HscB"/>
    <property type="match status" value="1"/>
</dbReference>
<proteinExistence type="inferred from homology"/>
<evidence type="ECO:0000256" key="2">
    <source>
        <dbReference type="ARBA" id="ARBA00023186"/>
    </source>
</evidence>
<dbReference type="AlphaFoldDB" id="A0A3B1AX99"/>
<accession>A0A3B1AX99</accession>
<evidence type="ECO:0000256" key="1">
    <source>
        <dbReference type="ARBA" id="ARBA00010476"/>
    </source>
</evidence>
<dbReference type="PANTHER" id="PTHR14021">
    <property type="entry name" value="IRON-SULFUR CLUSTER CO-CHAPERONE PROTEIN HSCB"/>
    <property type="match status" value="1"/>
</dbReference>
<dbReference type="SUPFAM" id="SSF47144">
    <property type="entry name" value="HSC20 (HSCB), C-terminal oligomerisation domain"/>
    <property type="match status" value="1"/>
</dbReference>
<dbReference type="PANTHER" id="PTHR14021:SF15">
    <property type="entry name" value="IRON-SULFUR CLUSTER CO-CHAPERONE PROTEIN HSCB"/>
    <property type="match status" value="1"/>
</dbReference>
<dbReference type="InterPro" id="IPR009073">
    <property type="entry name" value="HscB_oligo_C"/>
</dbReference>
<dbReference type="NCBIfam" id="TIGR00714">
    <property type="entry name" value="hscB"/>
    <property type="match status" value="1"/>
</dbReference>
<dbReference type="EMBL" id="UOFX01000076">
    <property type="protein sequence ID" value="VAX10669.1"/>
    <property type="molecule type" value="Genomic_DNA"/>
</dbReference>
<dbReference type="GO" id="GO:0001671">
    <property type="term" value="F:ATPase activator activity"/>
    <property type="evidence" value="ECO:0007669"/>
    <property type="project" value="InterPro"/>
</dbReference>
<evidence type="ECO:0000313" key="4">
    <source>
        <dbReference type="EMBL" id="VAX10669.1"/>
    </source>
</evidence>
<dbReference type="GO" id="GO:0044571">
    <property type="term" value="P:[2Fe-2S] cluster assembly"/>
    <property type="evidence" value="ECO:0007669"/>
    <property type="project" value="InterPro"/>
</dbReference>
<dbReference type="InterPro" id="IPR001623">
    <property type="entry name" value="DnaJ_domain"/>
</dbReference>
<dbReference type="GO" id="GO:1990230">
    <property type="term" value="C:iron-sulfur cluster transfer complex"/>
    <property type="evidence" value="ECO:0007669"/>
    <property type="project" value="TreeGrafter"/>
</dbReference>
<reference evidence="4" key="1">
    <citation type="submission" date="2018-06" db="EMBL/GenBank/DDBJ databases">
        <authorList>
            <person name="Zhirakovskaya E."/>
        </authorList>
    </citation>
    <scope>NUCLEOTIDE SEQUENCE</scope>
</reference>
<dbReference type="GO" id="GO:0051087">
    <property type="term" value="F:protein-folding chaperone binding"/>
    <property type="evidence" value="ECO:0007669"/>
    <property type="project" value="InterPro"/>
</dbReference>
<organism evidence="4">
    <name type="scientific">hydrothermal vent metagenome</name>
    <dbReference type="NCBI Taxonomy" id="652676"/>
    <lineage>
        <taxon>unclassified sequences</taxon>
        <taxon>metagenomes</taxon>
        <taxon>ecological metagenomes</taxon>
    </lineage>
</organism>
<gene>
    <name evidence="4" type="ORF">MNBD_GAMMA26-2415</name>
</gene>
<sequence>MLDFSKNYFELFGLPVAFEVDGAELASCYRDLQRVVHPDRYASVTEQEKRLSMQSSTHLNDALDTLQRPLSRAKYMLELQGVDLAVGAGSISDGDFLMEQMELREELADVKGQVDPYAALANLMKRIDADTQGLLKDIGEQLELSSPESLEQAKETVNKLQFLSRISAQVEELEADLDEAL</sequence>
<dbReference type="GO" id="GO:0051259">
    <property type="term" value="P:protein complex oligomerization"/>
    <property type="evidence" value="ECO:0007669"/>
    <property type="project" value="InterPro"/>
</dbReference>
<dbReference type="InterPro" id="IPR036869">
    <property type="entry name" value="J_dom_sf"/>
</dbReference>
<dbReference type="Pfam" id="PF07743">
    <property type="entry name" value="HSCB_C"/>
    <property type="match status" value="1"/>
</dbReference>
<dbReference type="SMART" id="SM00271">
    <property type="entry name" value="DnaJ"/>
    <property type="match status" value="1"/>
</dbReference>
<dbReference type="SUPFAM" id="SSF46565">
    <property type="entry name" value="Chaperone J-domain"/>
    <property type="match status" value="1"/>
</dbReference>
<dbReference type="InterPro" id="IPR036386">
    <property type="entry name" value="HscB_C_sf"/>
</dbReference>
<keyword evidence="2" id="KW-0143">Chaperone</keyword>
<protein>
    <submittedName>
        <fullName evidence="4">Chaperone protein HscB</fullName>
    </submittedName>
</protein>
<feature type="domain" description="J" evidence="3">
    <location>
        <begin position="7"/>
        <end position="79"/>
    </location>
</feature>
<dbReference type="CDD" id="cd06257">
    <property type="entry name" value="DnaJ"/>
    <property type="match status" value="1"/>
</dbReference>
<dbReference type="Gene3D" id="1.20.1280.20">
    <property type="entry name" value="HscB, C-terminal domain"/>
    <property type="match status" value="1"/>
</dbReference>
<dbReference type="Gene3D" id="1.10.287.110">
    <property type="entry name" value="DnaJ domain"/>
    <property type="match status" value="1"/>
</dbReference>